<dbReference type="PROSITE" id="PS50980">
    <property type="entry name" value="COA_CT_NTER"/>
    <property type="match status" value="1"/>
</dbReference>
<dbReference type="InterPro" id="IPR000438">
    <property type="entry name" value="Acetyl_CoA_COase_Trfase_b_su"/>
</dbReference>
<dbReference type="InterPro" id="IPR029045">
    <property type="entry name" value="ClpP/crotonase-like_dom_sf"/>
</dbReference>
<organism evidence="3 4">
    <name type="scientific">Streptomyces roseoverticillatus</name>
    <dbReference type="NCBI Taxonomy" id="66429"/>
    <lineage>
        <taxon>Bacteria</taxon>
        <taxon>Bacillati</taxon>
        <taxon>Actinomycetota</taxon>
        <taxon>Actinomycetes</taxon>
        <taxon>Kitasatosporales</taxon>
        <taxon>Streptomycetaceae</taxon>
        <taxon>Streptomyces</taxon>
    </lineage>
</organism>
<dbReference type="InterPro" id="IPR011763">
    <property type="entry name" value="COA_CT_C"/>
</dbReference>
<accession>A0ABV3IPW7</accession>
<dbReference type="InterPro" id="IPR051047">
    <property type="entry name" value="AccD/PCCB"/>
</dbReference>
<keyword evidence="3" id="KW-0436">Ligase</keyword>
<dbReference type="Pfam" id="PF01039">
    <property type="entry name" value="Carboxyl_trans"/>
    <property type="match status" value="1"/>
</dbReference>
<dbReference type="Proteomes" id="UP001552479">
    <property type="component" value="Unassembled WGS sequence"/>
</dbReference>
<dbReference type="PROSITE" id="PS50989">
    <property type="entry name" value="COA_CT_CTER"/>
    <property type="match status" value="1"/>
</dbReference>
<evidence type="ECO:0000313" key="3">
    <source>
        <dbReference type="EMBL" id="MEV4922555.1"/>
    </source>
</evidence>
<evidence type="ECO:0000313" key="4">
    <source>
        <dbReference type="Proteomes" id="UP001552479"/>
    </source>
</evidence>
<dbReference type="Gene3D" id="3.90.226.10">
    <property type="entry name" value="2-enoyl-CoA Hydratase, Chain A, domain 1"/>
    <property type="match status" value="2"/>
</dbReference>
<dbReference type="RefSeq" id="WP_359108271.1">
    <property type="nucleotide sequence ID" value="NZ_JBEZGT010000063.1"/>
</dbReference>
<protein>
    <submittedName>
        <fullName evidence="3">Acyl-CoA carboxylase subunit beta</fullName>
        <ecNumber evidence="3">6.-.-.-</ecNumber>
    </submittedName>
</protein>
<feature type="domain" description="CoA carboxyltransferase N-terminal" evidence="1">
    <location>
        <begin position="11"/>
        <end position="267"/>
    </location>
</feature>
<gene>
    <name evidence="3" type="ORF">AB0L03_06820</name>
</gene>
<dbReference type="SUPFAM" id="SSF52096">
    <property type="entry name" value="ClpP/crotonase"/>
    <property type="match status" value="2"/>
</dbReference>
<evidence type="ECO:0000259" key="1">
    <source>
        <dbReference type="PROSITE" id="PS50980"/>
    </source>
</evidence>
<keyword evidence="4" id="KW-1185">Reference proteome</keyword>
<dbReference type="GO" id="GO:0016874">
    <property type="term" value="F:ligase activity"/>
    <property type="evidence" value="ECO:0007669"/>
    <property type="project" value="UniProtKB-KW"/>
</dbReference>
<dbReference type="EMBL" id="JBFASG010000004">
    <property type="protein sequence ID" value="MEV4922555.1"/>
    <property type="molecule type" value="Genomic_DNA"/>
</dbReference>
<evidence type="ECO:0000259" key="2">
    <source>
        <dbReference type="PROSITE" id="PS50989"/>
    </source>
</evidence>
<comment type="caution">
    <text evidence="3">The sequence shown here is derived from an EMBL/GenBank/DDBJ whole genome shotgun (WGS) entry which is preliminary data.</text>
</comment>
<sequence>MSEPEHDIHTTAGKLADLQRRIDEATHAGSARAVEKQHAKGKLTARERIELLLDEGSFVELDEFARHRSTNFGIEKNRPYGDGVVTGYGTVDGRTVCVYSQDFTVFGGSLGEVYGEKIGKAMDFALKTGCPIVGINDGGGARIQEGVVALGLFGEIFRRNVHASGVVPQISLIVGPCAGGAVYSPAITDFTVMVDQTSHMFITGPDVIKTVTGEDVGFEELGGARTHNTTSGVAHHMSGDEKDAIEYVKALLSYLPSNNLSEPPAYPEEADLEISPADGELDALIPDSANQPYDMHTVIEHVLDDGEFLETQALFAPNIITGFGRVEGRPVGVVANQPLQFAGCLDINASEKASRFVRTCDAFNVPVLTFVDVPGFLPGTDQEYNGIIRRGAKLIYAYAEATVPLITVITRKAFGGAYDVMGSKHLGADLNLAWPTAQIAVMGAQGAVNILHRRTIAAAETDEEREELRAKLIADYEDALLNPYAAAERGYVDAVIMPHETRRHIVRGLRALRDKREALPPKKHGNIPL</sequence>
<feature type="domain" description="CoA carboxyltransferase C-terminal" evidence="2">
    <location>
        <begin position="276"/>
        <end position="523"/>
    </location>
</feature>
<name>A0ABV3IPW7_9ACTN</name>
<dbReference type="PANTHER" id="PTHR43842:SF2">
    <property type="entry name" value="PROPIONYL-COA CARBOXYLASE BETA CHAIN, MITOCHONDRIAL"/>
    <property type="match status" value="1"/>
</dbReference>
<dbReference type="InterPro" id="IPR011762">
    <property type="entry name" value="COA_CT_N"/>
</dbReference>
<dbReference type="EC" id="6.-.-.-" evidence="3"/>
<reference evidence="3 4" key="1">
    <citation type="submission" date="2024-06" db="EMBL/GenBank/DDBJ databases">
        <title>The Natural Products Discovery Center: Release of the First 8490 Sequenced Strains for Exploring Actinobacteria Biosynthetic Diversity.</title>
        <authorList>
            <person name="Kalkreuter E."/>
            <person name="Kautsar S.A."/>
            <person name="Yang D."/>
            <person name="Bader C.D."/>
            <person name="Teijaro C.N."/>
            <person name="Fluegel L."/>
            <person name="Davis C.M."/>
            <person name="Simpson J.R."/>
            <person name="Lauterbach L."/>
            <person name="Steele A.D."/>
            <person name="Gui C."/>
            <person name="Meng S."/>
            <person name="Li G."/>
            <person name="Viehrig K."/>
            <person name="Ye F."/>
            <person name="Su P."/>
            <person name="Kiefer A.F."/>
            <person name="Nichols A."/>
            <person name="Cepeda A.J."/>
            <person name="Yan W."/>
            <person name="Fan B."/>
            <person name="Jiang Y."/>
            <person name="Adhikari A."/>
            <person name="Zheng C.-J."/>
            <person name="Schuster L."/>
            <person name="Cowan T.M."/>
            <person name="Smanski M.J."/>
            <person name="Chevrette M.G."/>
            <person name="De Carvalho L.P.S."/>
            <person name="Shen B."/>
        </authorList>
    </citation>
    <scope>NUCLEOTIDE SEQUENCE [LARGE SCALE GENOMIC DNA]</scope>
    <source>
        <strain evidence="3 4">NPDC053791</strain>
    </source>
</reference>
<dbReference type="PANTHER" id="PTHR43842">
    <property type="entry name" value="PROPIONYL-COA CARBOXYLASE BETA CHAIN"/>
    <property type="match status" value="1"/>
</dbReference>
<proteinExistence type="predicted"/>
<dbReference type="PRINTS" id="PR01070">
    <property type="entry name" value="ACCCTRFRASEB"/>
</dbReference>
<dbReference type="InterPro" id="IPR034733">
    <property type="entry name" value="AcCoA_carboxyl_beta"/>
</dbReference>